<gene>
    <name evidence="1" type="ORF">EVAR_29630_1</name>
</gene>
<name>A0A4C1W6P5_EUMVA</name>
<evidence type="ECO:0000313" key="2">
    <source>
        <dbReference type="Proteomes" id="UP000299102"/>
    </source>
</evidence>
<reference evidence="1 2" key="1">
    <citation type="journal article" date="2019" name="Commun. Biol.">
        <title>The bagworm genome reveals a unique fibroin gene that provides high tensile strength.</title>
        <authorList>
            <person name="Kono N."/>
            <person name="Nakamura H."/>
            <person name="Ohtoshi R."/>
            <person name="Tomita M."/>
            <person name="Numata K."/>
            <person name="Arakawa K."/>
        </authorList>
    </citation>
    <scope>NUCLEOTIDE SEQUENCE [LARGE SCALE GENOMIC DNA]</scope>
</reference>
<keyword evidence="2" id="KW-1185">Reference proteome</keyword>
<dbReference type="EMBL" id="BGZK01000494">
    <property type="protein sequence ID" value="GBP47028.1"/>
    <property type="molecule type" value="Genomic_DNA"/>
</dbReference>
<protein>
    <submittedName>
        <fullName evidence="1">Uncharacterized protein</fullName>
    </submittedName>
</protein>
<sequence length="102" mass="11739">MGQFNRKRFENGVGIEIYLRNGTGSSVIGRRAQDVQQSVLCLHERSLHERSHVRRLSLYKGSALTHCKLGAANFPCHQSDNNIQRRQLDVLSKVPYEWFNLT</sequence>
<evidence type="ECO:0000313" key="1">
    <source>
        <dbReference type="EMBL" id="GBP47028.1"/>
    </source>
</evidence>
<proteinExistence type="predicted"/>
<dbReference type="AlphaFoldDB" id="A0A4C1W6P5"/>
<dbReference type="Proteomes" id="UP000299102">
    <property type="component" value="Unassembled WGS sequence"/>
</dbReference>
<organism evidence="1 2">
    <name type="scientific">Eumeta variegata</name>
    <name type="common">Bagworm moth</name>
    <name type="synonym">Eumeta japonica</name>
    <dbReference type="NCBI Taxonomy" id="151549"/>
    <lineage>
        <taxon>Eukaryota</taxon>
        <taxon>Metazoa</taxon>
        <taxon>Ecdysozoa</taxon>
        <taxon>Arthropoda</taxon>
        <taxon>Hexapoda</taxon>
        <taxon>Insecta</taxon>
        <taxon>Pterygota</taxon>
        <taxon>Neoptera</taxon>
        <taxon>Endopterygota</taxon>
        <taxon>Lepidoptera</taxon>
        <taxon>Glossata</taxon>
        <taxon>Ditrysia</taxon>
        <taxon>Tineoidea</taxon>
        <taxon>Psychidae</taxon>
        <taxon>Oiketicinae</taxon>
        <taxon>Eumeta</taxon>
    </lineage>
</organism>
<comment type="caution">
    <text evidence="1">The sequence shown here is derived from an EMBL/GenBank/DDBJ whole genome shotgun (WGS) entry which is preliminary data.</text>
</comment>
<accession>A0A4C1W6P5</accession>